<proteinExistence type="predicted"/>
<reference evidence="1 2" key="1">
    <citation type="submission" date="2020-06" db="EMBL/GenBank/DDBJ databases">
        <authorList>
            <person name="Li R."/>
            <person name="Bekaert M."/>
        </authorList>
    </citation>
    <scope>NUCLEOTIDE SEQUENCE [LARGE SCALE GENOMIC DNA]</scope>
    <source>
        <strain evidence="2">wild</strain>
    </source>
</reference>
<accession>A0A6J8ABW7</accession>
<dbReference type="Proteomes" id="UP000507470">
    <property type="component" value="Unassembled WGS sequence"/>
</dbReference>
<evidence type="ECO:0000313" key="2">
    <source>
        <dbReference type="Proteomes" id="UP000507470"/>
    </source>
</evidence>
<dbReference type="EMBL" id="CACVKT020001120">
    <property type="protein sequence ID" value="CAC5365432.1"/>
    <property type="molecule type" value="Genomic_DNA"/>
</dbReference>
<dbReference type="AlphaFoldDB" id="A0A6J8ABW7"/>
<gene>
    <name evidence="1" type="ORF">MCOR_6119</name>
</gene>
<dbReference type="OrthoDB" id="3437960at2759"/>
<name>A0A6J8ABW7_MYTCO</name>
<protein>
    <submittedName>
        <fullName evidence="1">Uncharacterized protein</fullName>
    </submittedName>
</protein>
<keyword evidence="2" id="KW-1185">Reference proteome</keyword>
<evidence type="ECO:0000313" key="1">
    <source>
        <dbReference type="EMBL" id="CAC5365432.1"/>
    </source>
</evidence>
<organism evidence="1 2">
    <name type="scientific">Mytilus coruscus</name>
    <name type="common">Sea mussel</name>
    <dbReference type="NCBI Taxonomy" id="42192"/>
    <lineage>
        <taxon>Eukaryota</taxon>
        <taxon>Metazoa</taxon>
        <taxon>Spiralia</taxon>
        <taxon>Lophotrochozoa</taxon>
        <taxon>Mollusca</taxon>
        <taxon>Bivalvia</taxon>
        <taxon>Autobranchia</taxon>
        <taxon>Pteriomorphia</taxon>
        <taxon>Mytilida</taxon>
        <taxon>Mytiloidea</taxon>
        <taxon>Mytilidae</taxon>
        <taxon>Mytilinae</taxon>
        <taxon>Mytilus</taxon>
    </lineage>
</organism>
<sequence length="223" mass="25737">MANTKITKRKETKGKFTSRSNVISAQKQFVAFQHSDVIIKKFIAPYLPCLNASTVICIATFTRKSNAITHLKTNHPEKAIEDYISFKHEPREMAKPMHKWRPPFEALQKKNWNGRTPTFKIVPGNNSSYDNQRPSTSVLQRSPINILEQDLHFSESDTSCTDTTQSTPKYITNEYCYVMDLTEDIFIDLATSSSNQIICLDELPEQLWDRHVFVHSIYNIFSK</sequence>